<reference evidence="7" key="1">
    <citation type="journal article" date="2015" name="Proc. Natl. Acad. Sci. U.S.A.">
        <title>Networks of energetic and metabolic interactions define dynamics in microbial communities.</title>
        <authorList>
            <person name="Embree M."/>
            <person name="Liu J.K."/>
            <person name="Al-Bassam M.M."/>
            <person name="Zengler K."/>
        </authorList>
    </citation>
    <scope>NUCLEOTIDE SEQUENCE</scope>
</reference>
<comment type="caution">
    <text evidence="7">The sequence shown here is derived from an EMBL/GenBank/DDBJ whole genome shotgun (WGS) entry which is preliminary data.</text>
</comment>
<dbReference type="GO" id="GO:0005829">
    <property type="term" value="C:cytosol"/>
    <property type="evidence" value="ECO:0007669"/>
    <property type="project" value="TreeGrafter"/>
</dbReference>
<evidence type="ECO:0000256" key="4">
    <source>
        <dbReference type="ARBA" id="ARBA00022777"/>
    </source>
</evidence>
<dbReference type="AlphaFoldDB" id="A0A0W8FAP6"/>
<sequence>MRNIVLIGMPGAGKSTVGVILAKALGMNFVDADLVIQERTGLRLQAIIDRDGPAGFLKAEEEAVLSLSCRNSVIATGGSVVMSPRAMEHLISAGTVVYLKVPFEEIEKRLGNISGRGIVLFAGQSLRMMYDQRVSLYEQYADITIDCAGLDFETVVGQVLLCI</sequence>
<dbReference type="PRINTS" id="PR01100">
    <property type="entry name" value="SHIKIMTKNASE"/>
</dbReference>
<dbReference type="InterPro" id="IPR031322">
    <property type="entry name" value="Shikimate/glucono_kinase"/>
</dbReference>
<dbReference type="InterPro" id="IPR000623">
    <property type="entry name" value="Shikimate_kinase/TSH1"/>
</dbReference>
<evidence type="ECO:0000256" key="1">
    <source>
        <dbReference type="ARBA" id="ARBA00022605"/>
    </source>
</evidence>
<dbReference type="Pfam" id="PF01202">
    <property type="entry name" value="SKI"/>
    <property type="match status" value="1"/>
</dbReference>
<name>A0A0W8FAP6_9ZZZZ</name>
<dbReference type="GO" id="GO:0008652">
    <property type="term" value="P:amino acid biosynthetic process"/>
    <property type="evidence" value="ECO:0007669"/>
    <property type="project" value="UniProtKB-KW"/>
</dbReference>
<dbReference type="SUPFAM" id="SSF52540">
    <property type="entry name" value="P-loop containing nucleoside triphosphate hydrolases"/>
    <property type="match status" value="1"/>
</dbReference>
<dbReference type="Gene3D" id="3.40.50.300">
    <property type="entry name" value="P-loop containing nucleotide triphosphate hydrolases"/>
    <property type="match status" value="1"/>
</dbReference>
<dbReference type="GO" id="GO:0005524">
    <property type="term" value="F:ATP binding"/>
    <property type="evidence" value="ECO:0007669"/>
    <property type="project" value="UniProtKB-KW"/>
</dbReference>
<gene>
    <name evidence="7" type="ORF">ASZ90_012365</name>
</gene>
<keyword evidence="5" id="KW-0067">ATP-binding</keyword>
<dbReference type="EMBL" id="LNQE01001412">
    <property type="protein sequence ID" value="KUG17945.1"/>
    <property type="molecule type" value="Genomic_DNA"/>
</dbReference>
<evidence type="ECO:0000256" key="2">
    <source>
        <dbReference type="ARBA" id="ARBA00022679"/>
    </source>
</evidence>
<dbReference type="GO" id="GO:0009073">
    <property type="term" value="P:aromatic amino acid family biosynthetic process"/>
    <property type="evidence" value="ECO:0007669"/>
    <property type="project" value="UniProtKB-KW"/>
</dbReference>
<keyword evidence="2 7" id="KW-0808">Transferase</keyword>
<keyword evidence="1" id="KW-0028">Amino-acid biosynthesis</keyword>
<protein>
    <submittedName>
        <fullName evidence="7">Shikimate kinase i</fullName>
        <ecNumber evidence="7">2.7.1.71</ecNumber>
    </submittedName>
</protein>
<accession>A0A0W8FAP6</accession>
<evidence type="ECO:0000256" key="5">
    <source>
        <dbReference type="ARBA" id="ARBA00022840"/>
    </source>
</evidence>
<dbReference type="InterPro" id="IPR027417">
    <property type="entry name" value="P-loop_NTPase"/>
</dbReference>
<organism evidence="7">
    <name type="scientific">hydrocarbon metagenome</name>
    <dbReference type="NCBI Taxonomy" id="938273"/>
    <lineage>
        <taxon>unclassified sequences</taxon>
        <taxon>metagenomes</taxon>
        <taxon>ecological metagenomes</taxon>
    </lineage>
</organism>
<proteinExistence type="inferred from homology"/>
<dbReference type="PANTHER" id="PTHR21087">
    <property type="entry name" value="SHIKIMATE KINASE"/>
    <property type="match status" value="1"/>
</dbReference>
<keyword evidence="4 7" id="KW-0418">Kinase</keyword>
<keyword evidence="3" id="KW-0547">Nucleotide-binding</keyword>
<dbReference type="GO" id="GO:0004765">
    <property type="term" value="F:shikimate kinase activity"/>
    <property type="evidence" value="ECO:0007669"/>
    <property type="project" value="UniProtKB-EC"/>
</dbReference>
<evidence type="ECO:0000256" key="3">
    <source>
        <dbReference type="ARBA" id="ARBA00022741"/>
    </source>
</evidence>
<evidence type="ECO:0000256" key="6">
    <source>
        <dbReference type="ARBA" id="ARBA00023141"/>
    </source>
</evidence>
<dbReference type="EC" id="2.7.1.71" evidence="7"/>
<dbReference type="PANTHER" id="PTHR21087:SF16">
    <property type="entry name" value="SHIKIMATE KINASE 1, CHLOROPLASTIC"/>
    <property type="match status" value="1"/>
</dbReference>
<dbReference type="CDD" id="cd00464">
    <property type="entry name" value="SK"/>
    <property type="match status" value="1"/>
</dbReference>
<evidence type="ECO:0000313" key="7">
    <source>
        <dbReference type="EMBL" id="KUG17945.1"/>
    </source>
</evidence>
<keyword evidence="6" id="KW-0057">Aromatic amino acid biosynthesis</keyword>
<dbReference type="HAMAP" id="MF_00109">
    <property type="entry name" value="Shikimate_kinase"/>
    <property type="match status" value="1"/>
</dbReference>